<dbReference type="OrthoDB" id="4555276at2"/>
<dbReference type="GO" id="GO:0004175">
    <property type="term" value="F:endopeptidase activity"/>
    <property type="evidence" value="ECO:0007669"/>
    <property type="project" value="UniProtKB-ARBA"/>
</dbReference>
<dbReference type="InterPro" id="IPR003675">
    <property type="entry name" value="Rce1/LyrA-like_dom"/>
</dbReference>
<keyword evidence="3" id="KW-0482">Metalloprotease</keyword>
<keyword evidence="4" id="KW-1185">Reference proteome</keyword>
<name>A0A5A7S7K3_9NOCA</name>
<dbReference type="Pfam" id="PF02517">
    <property type="entry name" value="Rce1-like"/>
    <property type="match status" value="1"/>
</dbReference>
<dbReference type="Proteomes" id="UP000322244">
    <property type="component" value="Unassembled WGS sequence"/>
</dbReference>
<evidence type="ECO:0000313" key="3">
    <source>
        <dbReference type="EMBL" id="KAA0021876.1"/>
    </source>
</evidence>
<keyword evidence="3" id="KW-0378">Hydrolase</keyword>
<feature type="domain" description="CAAX prenyl protease 2/Lysostaphin resistance protein A-like" evidence="2">
    <location>
        <begin position="95"/>
        <end position="180"/>
    </location>
</feature>
<dbReference type="GO" id="GO:0006508">
    <property type="term" value="P:proteolysis"/>
    <property type="evidence" value="ECO:0007669"/>
    <property type="project" value="UniProtKB-KW"/>
</dbReference>
<protein>
    <submittedName>
        <fullName evidence="3">CPBP family intramembrane metalloprotease</fullName>
    </submittedName>
</protein>
<dbReference type="EMBL" id="VLNY01000007">
    <property type="protein sequence ID" value="KAA0021876.1"/>
    <property type="molecule type" value="Genomic_DNA"/>
</dbReference>
<keyword evidence="1" id="KW-0812">Transmembrane</keyword>
<evidence type="ECO:0000256" key="1">
    <source>
        <dbReference type="SAM" id="Phobius"/>
    </source>
</evidence>
<accession>A0A5A7S7K3</accession>
<evidence type="ECO:0000259" key="2">
    <source>
        <dbReference type="Pfam" id="PF02517"/>
    </source>
</evidence>
<feature type="transmembrane region" description="Helical" evidence="1">
    <location>
        <begin position="140"/>
        <end position="161"/>
    </location>
</feature>
<sequence length="194" mass="20253">MRVVAAAAPVVWSNLVLPNLRLGMRGRTAANATFATAYALALNQPVPLLTARGVRWGIAAGLVPTAGYAVALAVPRFRRTIADRSADSDVAFTEWLLVHIPVGTVYSEEVVFRKTLDPMLGTPAAAAVFGLWHIQPARAAGDNVIGTVVVTAAAGLVFGWLRRRTNSVIAPALAHLAINAGGAVATRVAGRGGW</sequence>
<dbReference type="GO" id="GO:0080120">
    <property type="term" value="P:CAAX-box protein maturation"/>
    <property type="evidence" value="ECO:0007669"/>
    <property type="project" value="UniProtKB-ARBA"/>
</dbReference>
<proteinExistence type="predicted"/>
<dbReference type="GO" id="GO:0008237">
    <property type="term" value="F:metallopeptidase activity"/>
    <property type="evidence" value="ECO:0007669"/>
    <property type="project" value="UniProtKB-KW"/>
</dbReference>
<dbReference type="AlphaFoldDB" id="A0A5A7S7K3"/>
<dbReference type="RefSeq" id="WP_149431239.1">
    <property type="nucleotide sequence ID" value="NZ_VLNY01000007.1"/>
</dbReference>
<evidence type="ECO:0000313" key="4">
    <source>
        <dbReference type="Proteomes" id="UP000322244"/>
    </source>
</evidence>
<reference evidence="3 4" key="1">
    <citation type="submission" date="2019-07" db="EMBL/GenBank/DDBJ databases">
        <title>Rhodococcus cavernicolus sp. nov., isolated from a cave.</title>
        <authorList>
            <person name="Lee S.D."/>
        </authorList>
    </citation>
    <scope>NUCLEOTIDE SEQUENCE [LARGE SCALE GENOMIC DNA]</scope>
    <source>
        <strain evidence="3 4">C1-24</strain>
    </source>
</reference>
<comment type="caution">
    <text evidence="3">The sequence shown here is derived from an EMBL/GenBank/DDBJ whole genome shotgun (WGS) entry which is preliminary data.</text>
</comment>
<gene>
    <name evidence="3" type="ORF">FOY51_15895</name>
</gene>
<keyword evidence="3" id="KW-0645">Protease</keyword>
<keyword evidence="1" id="KW-1133">Transmembrane helix</keyword>
<keyword evidence="1" id="KW-0472">Membrane</keyword>
<organism evidence="3 4">
    <name type="scientific">Antrihabitans cavernicola</name>
    <dbReference type="NCBI Taxonomy" id="2495913"/>
    <lineage>
        <taxon>Bacteria</taxon>
        <taxon>Bacillati</taxon>
        <taxon>Actinomycetota</taxon>
        <taxon>Actinomycetes</taxon>
        <taxon>Mycobacteriales</taxon>
        <taxon>Nocardiaceae</taxon>
        <taxon>Antrihabitans</taxon>
    </lineage>
</organism>